<feature type="chain" id="PRO_5045523724" evidence="12">
    <location>
        <begin position="29"/>
        <end position="957"/>
    </location>
</feature>
<evidence type="ECO:0000256" key="11">
    <source>
        <dbReference type="RuleBase" id="RU003357"/>
    </source>
</evidence>
<keyword evidence="8 9" id="KW-0998">Cell outer membrane</keyword>
<comment type="similarity">
    <text evidence="9 11">Belongs to the TonB-dependent receptor family.</text>
</comment>
<keyword evidence="3 9" id="KW-1134">Transmembrane beta strand</keyword>
<dbReference type="Gene3D" id="2.170.130.10">
    <property type="entry name" value="TonB-dependent receptor, plug domain"/>
    <property type="match status" value="1"/>
</dbReference>
<dbReference type="PROSITE" id="PS52016">
    <property type="entry name" value="TONB_DEPENDENT_REC_3"/>
    <property type="match status" value="1"/>
</dbReference>
<evidence type="ECO:0000256" key="2">
    <source>
        <dbReference type="ARBA" id="ARBA00022448"/>
    </source>
</evidence>
<dbReference type="InterPro" id="IPR036942">
    <property type="entry name" value="Beta-barrel_TonB_sf"/>
</dbReference>
<evidence type="ECO:0000256" key="1">
    <source>
        <dbReference type="ARBA" id="ARBA00004571"/>
    </source>
</evidence>
<feature type="signal peptide" evidence="12">
    <location>
        <begin position="1"/>
        <end position="28"/>
    </location>
</feature>
<evidence type="ECO:0000256" key="3">
    <source>
        <dbReference type="ARBA" id="ARBA00022452"/>
    </source>
</evidence>
<evidence type="ECO:0000256" key="12">
    <source>
        <dbReference type="SAM" id="SignalP"/>
    </source>
</evidence>
<comment type="subcellular location">
    <subcellularLocation>
        <location evidence="1 9">Cell outer membrane</location>
        <topology evidence="1 9">Multi-pass membrane protein</topology>
    </subcellularLocation>
</comment>
<keyword evidence="4 9" id="KW-0812">Transmembrane</keyword>
<dbReference type="InterPro" id="IPR039426">
    <property type="entry name" value="TonB-dep_rcpt-like"/>
</dbReference>
<dbReference type="InterPro" id="IPR037066">
    <property type="entry name" value="Plug_dom_sf"/>
</dbReference>
<proteinExistence type="inferred from homology"/>
<feature type="short sequence motif" description="TonB box" evidence="10">
    <location>
        <begin position="41"/>
        <end position="47"/>
    </location>
</feature>
<keyword evidence="15" id="KW-0675">Receptor</keyword>
<dbReference type="InterPro" id="IPR000531">
    <property type="entry name" value="Beta-barrel_TonB"/>
</dbReference>
<dbReference type="PANTHER" id="PTHR47234">
    <property type="match status" value="1"/>
</dbReference>
<keyword evidence="6 10" id="KW-0798">TonB box</keyword>
<dbReference type="InterPro" id="IPR010916">
    <property type="entry name" value="TonB_box_CS"/>
</dbReference>
<protein>
    <submittedName>
        <fullName evidence="15">TonB-dependent receptor</fullName>
    </submittedName>
</protein>
<dbReference type="Pfam" id="PF07715">
    <property type="entry name" value="Plug"/>
    <property type="match status" value="1"/>
</dbReference>
<sequence>MASLVGNTLASSVSVILSTMALALPVSAQEADGDKPVTLNSVEVTGSRIKGADMATQVPVLAITGEDLAATGLTSVGDILQQLSSSGSALNTKFSNAGNFGFPPDGSGVGSGSATLDLRHLGSGRVLVLVDGVRWVNESSASGVSGSVDLNTIPASIIDRIEILQDGASALYGSDAIAGVLNIITKRKQDGVSINSYWGTYPSLNGGTTTQNNISFGNSSDKLDLFADVSYVTQKAMHTREWARAANECIPGTGLANCSASSPYGRFRFVDPNTGVARDLTLNRDAAPGVPNYAGDFHDFTNADRYNYGPDNKLLTPSNRGAIFVSARYAVTPSTTWYIRGLYNNRRSRSEAAAQSLGFGPSGNTMATTISLAQDNIYNPFGFALDPQTNLISVNRRVVEAGNRVFEQDVDTYTLNTGFEGSFGFRDRSYYWDVNAGFGNNRASQRVTGTMNMTHVKKAVGSPSGCLAIEGCVPLNLWGAPGSITQEMLDYILFVEHDRSQNKIKALSANLSGSLFTLPAGDVNFATGIESRDYFGSYEPDALIVSGESNNVPSQPTRGRYDIREAYLELNAPLLADIPGIRALDLSLASRFSDYSTFGNTTNSKVGLRWQVFDDLTLRSTWAQGFRAPSIGEVYGAMSRFDATIQDPCSADAPGFAGVAAKCAALGVPNGYVQSGRQVGVQTGGNEALKPEESTSLTIGAVYSPSWAQNVGWADRMDITLGYYRIKLDGAIQALDAQTRLNRCVAAGDPNAAACENIVRSRTGDFAQFDNLLLNLGSIKTSGYDFGVNWMGPESAYGRFKVNLQGTYVAEYEAIDANGRVEPRTVGVELNNTGMPRLTANMRVGWALKAWDVDTTFRYISRMKESCAGAAGFPICNSASKAPNRPNGTHVLGRTVYQDLRASWKLPITLDMTVSAGINNLWDKEPPVCVSCSLNGFDASTHDLPGRFFYAQAGIAF</sequence>
<evidence type="ECO:0000256" key="10">
    <source>
        <dbReference type="PROSITE-ProRule" id="PRU10143"/>
    </source>
</evidence>
<reference evidence="15 16" key="1">
    <citation type="submission" date="2021-08" db="EMBL/GenBank/DDBJ databases">
        <title>Novel members of of the genus Stenotrophomonas from differernt environment.</title>
        <authorList>
            <person name="Deng Y."/>
        </authorList>
    </citation>
    <scope>NUCLEOTIDE SEQUENCE [LARGE SCALE GENOMIC DNA]</scope>
    <source>
        <strain evidence="15 16">CPCC 101365</strain>
    </source>
</reference>
<keyword evidence="7 9" id="KW-0472">Membrane</keyword>
<comment type="caution">
    <text evidence="15">The sequence shown here is derived from an EMBL/GenBank/DDBJ whole genome shotgun (WGS) entry which is preliminary data.</text>
</comment>
<feature type="domain" description="TonB-dependent receptor-like beta-barrel" evidence="13">
    <location>
        <begin position="372"/>
        <end position="921"/>
    </location>
</feature>
<accession>A0ABT0SGW6</accession>
<feature type="domain" description="TonB-dependent receptor plug" evidence="14">
    <location>
        <begin position="55"/>
        <end position="180"/>
    </location>
</feature>
<evidence type="ECO:0000256" key="8">
    <source>
        <dbReference type="ARBA" id="ARBA00023237"/>
    </source>
</evidence>
<dbReference type="InterPro" id="IPR012910">
    <property type="entry name" value="Plug_dom"/>
</dbReference>
<evidence type="ECO:0000259" key="14">
    <source>
        <dbReference type="Pfam" id="PF07715"/>
    </source>
</evidence>
<evidence type="ECO:0000313" key="16">
    <source>
        <dbReference type="Proteomes" id="UP001431235"/>
    </source>
</evidence>
<evidence type="ECO:0000256" key="7">
    <source>
        <dbReference type="ARBA" id="ARBA00023136"/>
    </source>
</evidence>
<evidence type="ECO:0000259" key="13">
    <source>
        <dbReference type="Pfam" id="PF00593"/>
    </source>
</evidence>
<keyword evidence="5 12" id="KW-0732">Signal</keyword>
<gene>
    <name evidence="15" type="ORF">K5L01_06140</name>
</gene>
<keyword evidence="2 9" id="KW-0813">Transport</keyword>
<evidence type="ECO:0000256" key="5">
    <source>
        <dbReference type="ARBA" id="ARBA00022729"/>
    </source>
</evidence>
<keyword evidence="16" id="KW-1185">Reference proteome</keyword>
<dbReference type="PANTHER" id="PTHR47234:SF2">
    <property type="entry name" value="TONB-DEPENDENT RECEPTOR"/>
    <property type="match status" value="1"/>
</dbReference>
<dbReference type="Gene3D" id="2.40.170.20">
    <property type="entry name" value="TonB-dependent receptor, beta-barrel domain"/>
    <property type="match status" value="1"/>
</dbReference>
<dbReference type="EMBL" id="JAIKTS010000001">
    <property type="protein sequence ID" value="MCL7714229.1"/>
    <property type="molecule type" value="Genomic_DNA"/>
</dbReference>
<dbReference type="Proteomes" id="UP001431235">
    <property type="component" value="Unassembled WGS sequence"/>
</dbReference>
<dbReference type="SUPFAM" id="SSF56935">
    <property type="entry name" value="Porins"/>
    <property type="match status" value="1"/>
</dbReference>
<evidence type="ECO:0000256" key="6">
    <source>
        <dbReference type="ARBA" id="ARBA00023077"/>
    </source>
</evidence>
<evidence type="ECO:0000313" key="15">
    <source>
        <dbReference type="EMBL" id="MCL7714229.1"/>
    </source>
</evidence>
<organism evidence="15 16">
    <name type="scientific">Stenotrophomonas mori</name>
    <dbReference type="NCBI Taxonomy" id="2871096"/>
    <lineage>
        <taxon>Bacteria</taxon>
        <taxon>Pseudomonadati</taxon>
        <taxon>Pseudomonadota</taxon>
        <taxon>Gammaproteobacteria</taxon>
        <taxon>Lysobacterales</taxon>
        <taxon>Lysobacteraceae</taxon>
        <taxon>Stenotrophomonas</taxon>
    </lineage>
</organism>
<evidence type="ECO:0000256" key="4">
    <source>
        <dbReference type="ARBA" id="ARBA00022692"/>
    </source>
</evidence>
<name>A0ABT0SGW6_9GAMM</name>
<dbReference type="Pfam" id="PF00593">
    <property type="entry name" value="TonB_dep_Rec_b-barrel"/>
    <property type="match status" value="1"/>
</dbReference>
<dbReference type="PROSITE" id="PS00430">
    <property type="entry name" value="TONB_DEPENDENT_REC_1"/>
    <property type="match status" value="1"/>
</dbReference>
<evidence type="ECO:0000256" key="9">
    <source>
        <dbReference type="PROSITE-ProRule" id="PRU01360"/>
    </source>
</evidence>